<accession>X1GS81</accession>
<dbReference type="InterPro" id="IPR015813">
    <property type="entry name" value="Pyrv/PenolPyrv_kinase-like_dom"/>
</dbReference>
<feature type="non-terminal residue" evidence="2">
    <location>
        <position position="279"/>
    </location>
</feature>
<organism evidence="2">
    <name type="scientific">marine sediment metagenome</name>
    <dbReference type="NCBI Taxonomy" id="412755"/>
    <lineage>
        <taxon>unclassified sequences</taxon>
        <taxon>metagenomes</taxon>
        <taxon>ecological metagenomes</taxon>
    </lineage>
</organism>
<reference evidence="2" key="1">
    <citation type="journal article" date="2014" name="Front. Microbiol.">
        <title>High frequency of phylogenetically diverse reductive dehalogenase-homologous genes in deep subseafloor sedimentary metagenomes.</title>
        <authorList>
            <person name="Kawai M."/>
            <person name="Futagami T."/>
            <person name="Toyoda A."/>
            <person name="Takaki Y."/>
            <person name="Nishi S."/>
            <person name="Hori S."/>
            <person name="Arai W."/>
            <person name="Tsubouchi T."/>
            <person name="Morono Y."/>
            <person name="Uchiyama I."/>
            <person name="Ito T."/>
            <person name="Fujiyama A."/>
            <person name="Inagaki F."/>
            <person name="Takami H."/>
        </authorList>
    </citation>
    <scope>NUCLEOTIDE SEQUENCE</scope>
    <source>
        <strain evidence="2">Expedition CK06-06</strain>
    </source>
</reference>
<dbReference type="EMBL" id="BARU01022838">
    <property type="protein sequence ID" value="GAH47730.1"/>
    <property type="molecule type" value="Genomic_DNA"/>
</dbReference>
<sequence>TEHMFFSADRIEAMREMILADSKEERQKALDKILPIQEEDFIGIFRVMDGYPVIIRTLDPPLHEFLPKERKGQEELAKKTGVDVEKIARRVEEMSEMNPMLGYRGCRLGLTYPEITEMQARAIFGAACKVAKEGIRVIPEVMIPLVAIKEELKLQREIVEHIAEEVMEKQGIKIKYMVGTMIELPRAALTADEIAEYADFFSYGTNDLTQTTFGFSRDDVAKFINIYVDKGILPSDPFQVMDQKGVGALVKMGLDKVKETKPELEVGICGEHGGEPTSV</sequence>
<feature type="domain" description="PEP-utilising enzyme C-terminal" evidence="1">
    <location>
        <begin position="1"/>
        <end position="279"/>
    </location>
</feature>
<dbReference type="PANTHER" id="PTHR22931:SF9">
    <property type="entry name" value="PYRUVATE, PHOSPHATE DIKINASE 1, CHLOROPLASTIC"/>
    <property type="match status" value="1"/>
</dbReference>
<evidence type="ECO:0000259" key="1">
    <source>
        <dbReference type="Pfam" id="PF02896"/>
    </source>
</evidence>
<dbReference type="AlphaFoldDB" id="X1GS81"/>
<name>X1GS81_9ZZZZ</name>
<dbReference type="Pfam" id="PF02896">
    <property type="entry name" value="PEP-utilizers_C"/>
    <property type="match status" value="1"/>
</dbReference>
<dbReference type="SUPFAM" id="SSF51621">
    <property type="entry name" value="Phosphoenolpyruvate/pyruvate domain"/>
    <property type="match status" value="1"/>
</dbReference>
<dbReference type="GO" id="GO:0050242">
    <property type="term" value="F:pyruvate, phosphate dikinase activity"/>
    <property type="evidence" value="ECO:0007669"/>
    <property type="project" value="InterPro"/>
</dbReference>
<dbReference type="InterPro" id="IPR000121">
    <property type="entry name" value="PEP_util_C"/>
</dbReference>
<dbReference type="Gene3D" id="3.20.20.60">
    <property type="entry name" value="Phosphoenolpyruvate-binding domains"/>
    <property type="match status" value="1"/>
</dbReference>
<protein>
    <recommendedName>
        <fullName evidence="1">PEP-utilising enzyme C-terminal domain-containing protein</fullName>
    </recommendedName>
</protein>
<evidence type="ECO:0000313" key="2">
    <source>
        <dbReference type="EMBL" id="GAH47730.1"/>
    </source>
</evidence>
<comment type="caution">
    <text evidence="2">The sequence shown here is derived from an EMBL/GenBank/DDBJ whole genome shotgun (WGS) entry which is preliminary data.</text>
</comment>
<dbReference type="InterPro" id="IPR010121">
    <property type="entry name" value="Pyruvate_phosphate_dikinase"/>
</dbReference>
<dbReference type="InterPro" id="IPR040442">
    <property type="entry name" value="Pyrv_kinase-like_dom_sf"/>
</dbReference>
<gene>
    <name evidence="2" type="ORF">S03H2_37152</name>
</gene>
<dbReference type="PANTHER" id="PTHR22931">
    <property type="entry name" value="PHOSPHOENOLPYRUVATE DIKINASE-RELATED"/>
    <property type="match status" value="1"/>
</dbReference>
<feature type="non-terminal residue" evidence="2">
    <location>
        <position position="1"/>
    </location>
</feature>
<proteinExistence type="predicted"/>